<dbReference type="AlphaFoldDB" id="A0A820AKM2"/>
<comment type="caution">
    <text evidence="1">The sequence shown here is derived from an EMBL/GenBank/DDBJ whole genome shotgun (WGS) entry which is preliminary data.</text>
</comment>
<sequence length="28" mass="3209">MVMLLSCESKRLFFDNDDNDMALTEAKA</sequence>
<proteinExistence type="predicted"/>
<dbReference type="Proteomes" id="UP000663823">
    <property type="component" value="Unassembled WGS sequence"/>
</dbReference>
<organism evidence="1 2">
    <name type="scientific">Rotaria sordida</name>
    <dbReference type="NCBI Taxonomy" id="392033"/>
    <lineage>
        <taxon>Eukaryota</taxon>
        <taxon>Metazoa</taxon>
        <taxon>Spiralia</taxon>
        <taxon>Gnathifera</taxon>
        <taxon>Rotifera</taxon>
        <taxon>Eurotatoria</taxon>
        <taxon>Bdelloidea</taxon>
        <taxon>Philodinida</taxon>
        <taxon>Philodinidae</taxon>
        <taxon>Rotaria</taxon>
    </lineage>
</organism>
<name>A0A820AKM2_9BILA</name>
<accession>A0A820AKM2</accession>
<evidence type="ECO:0000313" key="1">
    <source>
        <dbReference type="EMBL" id="CAF4193518.1"/>
    </source>
</evidence>
<reference evidence="1" key="1">
    <citation type="submission" date="2021-02" db="EMBL/GenBank/DDBJ databases">
        <authorList>
            <person name="Nowell W R."/>
        </authorList>
    </citation>
    <scope>NUCLEOTIDE SEQUENCE</scope>
</reference>
<feature type="non-terminal residue" evidence="1">
    <location>
        <position position="28"/>
    </location>
</feature>
<protein>
    <submittedName>
        <fullName evidence="1">Uncharacterized protein</fullName>
    </submittedName>
</protein>
<dbReference type="EMBL" id="CAJOAX010020226">
    <property type="protein sequence ID" value="CAF4193518.1"/>
    <property type="molecule type" value="Genomic_DNA"/>
</dbReference>
<gene>
    <name evidence="1" type="ORF">OTI717_LOCUS38260</name>
</gene>
<evidence type="ECO:0000313" key="2">
    <source>
        <dbReference type="Proteomes" id="UP000663823"/>
    </source>
</evidence>